<feature type="region of interest" description="Disordered" evidence="1">
    <location>
        <begin position="1"/>
        <end position="69"/>
    </location>
</feature>
<organism evidence="2 3">
    <name type="scientific">Cirrhinus mrigala</name>
    <name type="common">Mrigala</name>
    <dbReference type="NCBI Taxonomy" id="683832"/>
    <lineage>
        <taxon>Eukaryota</taxon>
        <taxon>Metazoa</taxon>
        <taxon>Chordata</taxon>
        <taxon>Craniata</taxon>
        <taxon>Vertebrata</taxon>
        <taxon>Euteleostomi</taxon>
        <taxon>Actinopterygii</taxon>
        <taxon>Neopterygii</taxon>
        <taxon>Teleostei</taxon>
        <taxon>Ostariophysi</taxon>
        <taxon>Cypriniformes</taxon>
        <taxon>Cyprinidae</taxon>
        <taxon>Labeoninae</taxon>
        <taxon>Labeonini</taxon>
        <taxon>Cirrhinus</taxon>
    </lineage>
</organism>
<sequence>VRHKRVFETVKNINQSVRQRPANSATNIPGSNQTLSSLSSTLSDSNSIGAAPDNRTQSMLQETSSSDAA</sequence>
<dbReference type="AlphaFoldDB" id="A0ABD0NXH0"/>
<dbReference type="Proteomes" id="UP001529510">
    <property type="component" value="Unassembled WGS sequence"/>
</dbReference>
<dbReference type="EMBL" id="JAMKFB020000019">
    <property type="protein sequence ID" value="KAL0166479.1"/>
    <property type="molecule type" value="Genomic_DNA"/>
</dbReference>
<feature type="non-terminal residue" evidence="2">
    <location>
        <position position="69"/>
    </location>
</feature>
<evidence type="ECO:0000313" key="3">
    <source>
        <dbReference type="Proteomes" id="UP001529510"/>
    </source>
</evidence>
<gene>
    <name evidence="2" type="ORF">M9458_038323</name>
</gene>
<keyword evidence="3" id="KW-1185">Reference proteome</keyword>
<feature type="non-terminal residue" evidence="2">
    <location>
        <position position="1"/>
    </location>
</feature>
<comment type="caution">
    <text evidence="2">The sequence shown here is derived from an EMBL/GenBank/DDBJ whole genome shotgun (WGS) entry which is preliminary data.</text>
</comment>
<accession>A0ABD0NXH0</accession>
<protein>
    <submittedName>
        <fullName evidence="2">Uncharacterized protein</fullName>
    </submittedName>
</protein>
<feature type="compositionally biased region" description="Low complexity" evidence="1">
    <location>
        <begin position="31"/>
        <end position="47"/>
    </location>
</feature>
<evidence type="ECO:0000313" key="2">
    <source>
        <dbReference type="EMBL" id="KAL0166479.1"/>
    </source>
</evidence>
<feature type="compositionally biased region" description="Polar residues" evidence="1">
    <location>
        <begin position="11"/>
        <end position="30"/>
    </location>
</feature>
<evidence type="ECO:0000256" key="1">
    <source>
        <dbReference type="SAM" id="MobiDB-lite"/>
    </source>
</evidence>
<feature type="compositionally biased region" description="Polar residues" evidence="1">
    <location>
        <begin position="54"/>
        <end position="69"/>
    </location>
</feature>
<proteinExistence type="predicted"/>
<reference evidence="2 3" key="1">
    <citation type="submission" date="2024-05" db="EMBL/GenBank/DDBJ databases">
        <title>Genome sequencing and assembly of Indian major carp, Cirrhinus mrigala (Hamilton, 1822).</title>
        <authorList>
            <person name="Mohindra V."/>
            <person name="Chowdhury L.M."/>
            <person name="Lal K."/>
            <person name="Jena J.K."/>
        </authorList>
    </citation>
    <scope>NUCLEOTIDE SEQUENCE [LARGE SCALE GENOMIC DNA]</scope>
    <source>
        <strain evidence="2">CM1030</strain>
        <tissue evidence="2">Blood</tissue>
    </source>
</reference>
<name>A0ABD0NXH0_CIRMR</name>